<reference evidence="2 3" key="1">
    <citation type="journal article" date="2020" name="Mol. Biol. Evol.">
        <title>Interspecific Gene Flow and the Evolution of Specialization in Black and White Rhinoceros.</title>
        <authorList>
            <person name="Moodley Y."/>
            <person name="Westbury M.V."/>
            <person name="Russo I.M."/>
            <person name="Gopalakrishnan S."/>
            <person name="Rakotoarivelo A."/>
            <person name="Olsen R.A."/>
            <person name="Prost S."/>
            <person name="Tunstall T."/>
            <person name="Ryder O.A."/>
            <person name="Dalen L."/>
            <person name="Bruford M.W."/>
        </authorList>
    </citation>
    <scope>NUCLEOTIDE SEQUENCE [LARGE SCALE GENOMIC DNA]</scope>
    <source>
        <strain evidence="2">SBR-YM</strain>
        <tissue evidence="2">Skin</tissue>
    </source>
</reference>
<evidence type="ECO:0000313" key="3">
    <source>
        <dbReference type="Proteomes" id="UP000551758"/>
    </source>
</evidence>
<feature type="region of interest" description="Disordered" evidence="1">
    <location>
        <begin position="80"/>
        <end position="102"/>
    </location>
</feature>
<evidence type="ECO:0000313" key="2">
    <source>
        <dbReference type="EMBL" id="KAF5926147.1"/>
    </source>
</evidence>
<feature type="compositionally biased region" description="Polar residues" evidence="1">
    <location>
        <begin position="91"/>
        <end position="102"/>
    </location>
</feature>
<name>A0A7J7FDV9_DICBM</name>
<organism evidence="2 3">
    <name type="scientific">Diceros bicornis minor</name>
    <name type="common">South-central black rhinoceros</name>
    <dbReference type="NCBI Taxonomy" id="77932"/>
    <lineage>
        <taxon>Eukaryota</taxon>
        <taxon>Metazoa</taxon>
        <taxon>Chordata</taxon>
        <taxon>Craniata</taxon>
        <taxon>Vertebrata</taxon>
        <taxon>Euteleostomi</taxon>
        <taxon>Mammalia</taxon>
        <taxon>Eutheria</taxon>
        <taxon>Laurasiatheria</taxon>
        <taxon>Perissodactyla</taxon>
        <taxon>Rhinocerotidae</taxon>
        <taxon>Diceros</taxon>
    </lineage>
</organism>
<dbReference type="EMBL" id="JACDTQ010000773">
    <property type="protein sequence ID" value="KAF5926147.1"/>
    <property type="molecule type" value="Genomic_DNA"/>
</dbReference>
<keyword evidence="3" id="KW-1185">Reference proteome</keyword>
<proteinExistence type="predicted"/>
<comment type="caution">
    <text evidence="2">The sequence shown here is derived from an EMBL/GenBank/DDBJ whole genome shotgun (WGS) entry which is preliminary data.</text>
</comment>
<evidence type="ECO:0000256" key="1">
    <source>
        <dbReference type="SAM" id="MobiDB-lite"/>
    </source>
</evidence>
<dbReference type="AlphaFoldDB" id="A0A7J7FDV9"/>
<accession>A0A7J7FDV9</accession>
<dbReference type="Proteomes" id="UP000551758">
    <property type="component" value="Unassembled WGS sequence"/>
</dbReference>
<sequence length="102" mass="10739">MAPTAASSGSTLPSGFAVFTTFPDLLFIFEFVSSWRRSWGGGGMGCAARCSGGSAQPTGPDPQVVGSREHRDSWARIRTVSPHPSRLAPSRPTTVGETVSRT</sequence>
<protein>
    <submittedName>
        <fullName evidence="2">Uncharacterized protein</fullName>
    </submittedName>
</protein>
<gene>
    <name evidence="2" type="ORF">HPG69_011273</name>
</gene>